<dbReference type="AlphaFoldDB" id="A0AA37WD86"/>
<evidence type="ECO:0000256" key="4">
    <source>
        <dbReference type="ARBA" id="ARBA00023136"/>
    </source>
</evidence>
<dbReference type="Pfam" id="PF06803">
    <property type="entry name" value="DUF1232"/>
    <property type="match status" value="1"/>
</dbReference>
<protein>
    <recommendedName>
        <fullName evidence="5">DUF1232 domain-containing protein</fullName>
    </recommendedName>
</protein>
<comment type="caution">
    <text evidence="6">The sequence shown here is derived from an EMBL/GenBank/DDBJ whole genome shotgun (WGS) entry which is preliminary data.</text>
</comment>
<proteinExistence type="predicted"/>
<dbReference type="InterPro" id="IPR010652">
    <property type="entry name" value="DUF1232"/>
</dbReference>
<reference evidence="6" key="2">
    <citation type="submission" date="2023-01" db="EMBL/GenBank/DDBJ databases">
        <title>Draft genome sequence of Portibacter lacus strain NBRC 108769.</title>
        <authorList>
            <person name="Sun Q."/>
            <person name="Mori K."/>
        </authorList>
    </citation>
    <scope>NUCLEOTIDE SEQUENCE</scope>
    <source>
        <strain evidence="6">NBRC 108769</strain>
    </source>
</reference>
<dbReference type="EMBL" id="BSOH01000006">
    <property type="protein sequence ID" value="GLR16573.1"/>
    <property type="molecule type" value="Genomic_DNA"/>
</dbReference>
<keyword evidence="3" id="KW-1133">Transmembrane helix</keyword>
<evidence type="ECO:0000256" key="3">
    <source>
        <dbReference type="ARBA" id="ARBA00022989"/>
    </source>
</evidence>
<accession>A0AA37WD86</accession>
<organism evidence="6 7">
    <name type="scientific">Portibacter lacus</name>
    <dbReference type="NCBI Taxonomy" id="1099794"/>
    <lineage>
        <taxon>Bacteria</taxon>
        <taxon>Pseudomonadati</taxon>
        <taxon>Bacteroidota</taxon>
        <taxon>Saprospiria</taxon>
        <taxon>Saprospirales</taxon>
        <taxon>Haliscomenobacteraceae</taxon>
        <taxon>Portibacter</taxon>
    </lineage>
</organism>
<reference evidence="6" key="1">
    <citation type="journal article" date="2014" name="Int. J. Syst. Evol. Microbiol.">
        <title>Complete genome sequence of Corynebacterium casei LMG S-19264T (=DSM 44701T), isolated from a smear-ripened cheese.</title>
        <authorList>
            <consortium name="US DOE Joint Genome Institute (JGI-PGF)"/>
            <person name="Walter F."/>
            <person name="Albersmeier A."/>
            <person name="Kalinowski J."/>
            <person name="Ruckert C."/>
        </authorList>
    </citation>
    <scope>NUCLEOTIDE SEQUENCE</scope>
    <source>
        <strain evidence="6">NBRC 108769</strain>
    </source>
</reference>
<evidence type="ECO:0000256" key="2">
    <source>
        <dbReference type="ARBA" id="ARBA00022692"/>
    </source>
</evidence>
<dbReference type="GO" id="GO:0012505">
    <property type="term" value="C:endomembrane system"/>
    <property type="evidence" value="ECO:0007669"/>
    <property type="project" value="UniProtKB-SubCell"/>
</dbReference>
<dbReference type="Proteomes" id="UP001156666">
    <property type="component" value="Unassembled WGS sequence"/>
</dbReference>
<feature type="domain" description="DUF1232" evidence="5">
    <location>
        <begin position="53"/>
        <end position="88"/>
    </location>
</feature>
<keyword evidence="2" id="KW-0812">Transmembrane</keyword>
<keyword evidence="4" id="KW-0472">Membrane</keyword>
<evidence type="ECO:0000256" key="1">
    <source>
        <dbReference type="ARBA" id="ARBA00004127"/>
    </source>
</evidence>
<comment type="subcellular location">
    <subcellularLocation>
        <location evidence="1">Endomembrane system</location>
        <topology evidence="1">Multi-pass membrane protein</topology>
    </subcellularLocation>
</comment>
<name>A0AA37WD86_9BACT</name>
<evidence type="ECO:0000313" key="6">
    <source>
        <dbReference type="EMBL" id="GLR16573.1"/>
    </source>
</evidence>
<evidence type="ECO:0000313" key="7">
    <source>
        <dbReference type="Proteomes" id="UP001156666"/>
    </source>
</evidence>
<evidence type="ECO:0000259" key="5">
    <source>
        <dbReference type="Pfam" id="PF06803"/>
    </source>
</evidence>
<keyword evidence="7" id="KW-1185">Reference proteome</keyword>
<sequence length="128" mass="14548">MLDKFNKYRKAFNKDTLMEKLPEYIKKIGLKTVYTVLLLYNAYKRTETPAWAKNIILGTIGYLISPIDGLPDVTPFLGFTDDIGVLSFGLVTIAGYINEDIKKSSKEQLNKWFGAFDDENLSEIDAKL</sequence>
<gene>
    <name evidence="6" type="ORF">GCM10007940_11880</name>
</gene>